<keyword evidence="2" id="KW-1185">Reference proteome</keyword>
<feature type="non-terminal residue" evidence="1">
    <location>
        <position position="208"/>
    </location>
</feature>
<name>A0A7J6LM37_PERCH</name>
<organism evidence="1 2">
    <name type="scientific">Perkinsus chesapeaki</name>
    <name type="common">Clam parasite</name>
    <name type="synonym">Perkinsus andrewsi</name>
    <dbReference type="NCBI Taxonomy" id="330153"/>
    <lineage>
        <taxon>Eukaryota</taxon>
        <taxon>Sar</taxon>
        <taxon>Alveolata</taxon>
        <taxon>Perkinsozoa</taxon>
        <taxon>Perkinsea</taxon>
        <taxon>Perkinsida</taxon>
        <taxon>Perkinsidae</taxon>
        <taxon>Perkinsus</taxon>
    </lineage>
</organism>
<evidence type="ECO:0000313" key="1">
    <source>
        <dbReference type="EMBL" id="KAF4660328.1"/>
    </source>
</evidence>
<reference evidence="1 2" key="1">
    <citation type="submission" date="2020-04" db="EMBL/GenBank/DDBJ databases">
        <title>Perkinsus chesapeaki whole genome sequence.</title>
        <authorList>
            <person name="Bogema D.R."/>
        </authorList>
    </citation>
    <scope>NUCLEOTIDE SEQUENCE [LARGE SCALE GENOMIC DNA]</scope>
    <source>
        <strain evidence="1">ATCC PRA-425</strain>
    </source>
</reference>
<sequence>EYRTTAISRMGAVAVRPSGLGRAIYINHRLATSVKQQLFEEAMGLTRGELVYSTLWSIHSPMKVAYRRRHQDQIFESETRERPWGKPKERQQLGINLQSPLRTAMRNTTLGSLTVRESGSIIDRSKLRSPRRSIISKKLRFLRACANLYLSIVHCQYLLNFINVVYLLQSSDTCVILQTAICSMDHNMVPRPPTTSEFAESTGKAVAC</sequence>
<accession>A0A7J6LM37</accession>
<proteinExistence type="predicted"/>
<dbReference type="AlphaFoldDB" id="A0A7J6LM37"/>
<comment type="caution">
    <text evidence="1">The sequence shown here is derived from an EMBL/GenBank/DDBJ whole genome shotgun (WGS) entry which is preliminary data.</text>
</comment>
<dbReference type="EMBL" id="JAAPAO010000417">
    <property type="protein sequence ID" value="KAF4660328.1"/>
    <property type="molecule type" value="Genomic_DNA"/>
</dbReference>
<evidence type="ECO:0000313" key="2">
    <source>
        <dbReference type="Proteomes" id="UP000591131"/>
    </source>
</evidence>
<protein>
    <submittedName>
        <fullName evidence="1">Uncharacterized protein</fullName>
    </submittedName>
</protein>
<dbReference type="Proteomes" id="UP000591131">
    <property type="component" value="Unassembled WGS sequence"/>
</dbReference>
<gene>
    <name evidence="1" type="ORF">FOL47_007203</name>
</gene>